<dbReference type="AlphaFoldDB" id="A0A4V6CSM0"/>
<name>A0A4V6CSM0_9ACTN</name>
<evidence type="ECO:0000256" key="2">
    <source>
        <dbReference type="SAM" id="MobiDB-lite"/>
    </source>
</evidence>
<dbReference type="PROSITE" id="PS51257">
    <property type="entry name" value="PROKAR_LIPOPROTEIN"/>
    <property type="match status" value="1"/>
</dbReference>
<evidence type="ECO:0000256" key="1">
    <source>
        <dbReference type="ARBA" id="ARBA00011040"/>
    </source>
</evidence>
<organism evidence="5 6">
    <name type="scientific">Nakamurella flava</name>
    <dbReference type="NCBI Taxonomy" id="2576308"/>
    <lineage>
        <taxon>Bacteria</taxon>
        <taxon>Bacillati</taxon>
        <taxon>Actinomycetota</taxon>
        <taxon>Actinomycetes</taxon>
        <taxon>Nakamurellales</taxon>
        <taxon>Nakamurellaceae</taxon>
        <taxon>Nakamurella</taxon>
    </lineage>
</organism>
<gene>
    <name evidence="5" type="ORF">FDO65_01780</name>
</gene>
<feature type="compositionally biased region" description="Polar residues" evidence="2">
    <location>
        <begin position="406"/>
        <end position="417"/>
    </location>
</feature>
<dbReference type="Proteomes" id="UP000306985">
    <property type="component" value="Unassembled WGS sequence"/>
</dbReference>
<dbReference type="SUPFAM" id="SSF52540">
    <property type="entry name" value="P-loop containing nucleoside triphosphate hydrolases"/>
    <property type="match status" value="1"/>
</dbReference>
<protein>
    <submittedName>
        <fullName evidence="5">ArsA family ATPase</fullName>
    </submittedName>
</protein>
<evidence type="ECO:0000259" key="4">
    <source>
        <dbReference type="Pfam" id="PF17886"/>
    </source>
</evidence>
<reference evidence="5 6" key="1">
    <citation type="submission" date="2019-05" db="EMBL/GenBank/DDBJ databases">
        <title>Nakamurella sp. N5BH11, whole genome shotgun sequence.</title>
        <authorList>
            <person name="Tuo L."/>
        </authorList>
    </citation>
    <scope>NUCLEOTIDE SEQUENCE [LARGE SCALE GENOMIC DNA]</scope>
    <source>
        <strain evidence="5 6">N5BH11</strain>
    </source>
</reference>
<dbReference type="InterPro" id="IPR025723">
    <property type="entry name" value="ArsA/GET3_ATPase-like"/>
</dbReference>
<dbReference type="CDD" id="cd02035">
    <property type="entry name" value="ArsA"/>
    <property type="match status" value="1"/>
</dbReference>
<dbReference type="InterPro" id="IPR008978">
    <property type="entry name" value="HSP20-like_chaperone"/>
</dbReference>
<evidence type="ECO:0000313" key="6">
    <source>
        <dbReference type="Proteomes" id="UP000306985"/>
    </source>
</evidence>
<dbReference type="Gene3D" id="2.60.40.790">
    <property type="match status" value="1"/>
</dbReference>
<dbReference type="NCBIfam" id="TIGR00345">
    <property type="entry name" value="GET3_arsA_TRC40"/>
    <property type="match status" value="1"/>
</dbReference>
<dbReference type="InterPro" id="IPR027417">
    <property type="entry name" value="P-loop_NTPase"/>
</dbReference>
<comment type="caution">
    <text evidence="5">The sequence shown here is derived from an EMBL/GenBank/DDBJ whole genome shotgun (WGS) entry which is preliminary data.</text>
</comment>
<dbReference type="GO" id="GO:0005524">
    <property type="term" value="F:ATP binding"/>
    <property type="evidence" value="ECO:0007669"/>
    <property type="project" value="InterPro"/>
</dbReference>
<dbReference type="PANTHER" id="PTHR10803:SF3">
    <property type="entry name" value="ATPASE GET3"/>
    <property type="match status" value="1"/>
</dbReference>
<dbReference type="Pfam" id="PF02374">
    <property type="entry name" value="ArsA_ATPase"/>
    <property type="match status" value="1"/>
</dbReference>
<accession>A0A4V6CSM0</accession>
<dbReference type="InterPro" id="IPR040612">
    <property type="entry name" value="ArsA_HSP20-like"/>
</dbReference>
<proteinExistence type="inferred from homology"/>
<dbReference type="GO" id="GO:0016887">
    <property type="term" value="F:ATP hydrolysis activity"/>
    <property type="evidence" value="ECO:0007669"/>
    <property type="project" value="InterPro"/>
</dbReference>
<dbReference type="EMBL" id="SZZH01000001">
    <property type="protein sequence ID" value="TKV62075.1"/>
    <property type="molecule type" value="Genomic_DNA"/>
</dbReference>
<dbReference type="OrthoDB" id="9780677at2"/>
<feature type="region of interest" description="Disordered" evidence="2">
    <location>
        <begin position="403"/>
        <end position="431"/>
    </location>
</feature>
<evidence type="ECO:0000259" key="3">
    <source>
        <dbReference type="Pfam" id="PF02374"/>
    </source>
</evidence>
<evidence type="ECO:0000313" key="5">
    <source>
        <dbReference type="EMBL" id="TKV62075.1"/>
    </source>
</evidence>
<feature type="domain" description="ArsA HSP20-like" evidence="4">
    <location>
        <begin position="324"/>
        <end position="386"/>
    </location>
</feature>
<keyword evidence="6" id="KW-1185">Reference proteome</keyword>
<comment type="similarity">
    <text evidence="1">Belongs to the arsA ATPase family.</text>
</comment>
<dbReference type="PANTHER" id="PTHR10803">
    <property type="entry name" value="ARSENICAL PUMP-DRIVING ATPASE ARSENITE-TRANSLOCATING ATPASE"/>
    <property type="match status" value="1"/>
</dbReference>
<dbReference type="Gene3D" id="3.40.50.300">
    <property type="entry name" value="P-loop containing nucleotide triphosphate hydrolases"/>
    <property type="match status" value="1"/>
</dbReference>
<sequence length="431" mass="45707">MRVVLHTGKGGVGKTTVSCATAVACARRGLRTLLLSTDPAHSVADVLDVPVSGDPEPVPGQPDLWAAQVDTRHRFEESWAQIRAYLVGVLAARGMAEVQAEELTVLPGAEEVVALLELRRLAASGRFDVIVVDCAPTGETLRLLALPETIGFYAGRLLGAPQRMLRSLAATFTGVPGSAPSAAVRDAVGELLTELMAARALLADPQVTGIRLVLTPERVVIAEARRLFTALSLHGFTVEGATINRVLPPKAGGEFLRGQRAAQREALVHVRESFAGLTVRRVPMVAREPVGVAALAELADEIFAADDPLARTTEPTHIQVEGADGRYQLALPLPLVDKGDLALSRSGDDLVVTVGDVRRRMALPSVLRRCTVGGARFDGGRLLVEFVADPDLWPATLRARVLSETDGGSPSGLVSQTRSDDDRPADRLVGA</sequence>
<feature type="compositionally biased region" description="Basic and acidic residues" evidence="2">
    <location>
        <begin position="418"/>
        <end position="431"/>
    </location>
</feature>
<feature type="domain" description="ArsA/GET3 Anion-transporting ATPase-like" evidence="3">
    <location>
        <begin position="1"/>
        <end position="302"/>
    </location>
</feature>
<dbReference type="Pfam" id="PF17886">
    <property type="entry name" value="ArsA_HSP20"/>
    <property type="match status" value="1"/>
</dbReference>
<dbReference type="InterPro" id="IPR016300">
    <property type="entry name" value="ATPase_ArsA/GET3"/>
</dbReference>